<reference evidence="20" key="1">
    <citation type="submission" date="2016-11" db="EMBL/GenBank/DDBJ databases">
        <authorList>
            <person name="Varghese N."/>
            <person name="Submissions S."/>
        </authorList>
    </citation>
    <scope>NUCLEOTIDE SEQUENCE [LARGE SCALE GENOMIC DNA]</scope>
    <source>
        <strain evidence="20">DSM 16785</strain>
    </source>
</reference>
<dbReference type="SUPFAM" id="SSF52540">
    <property type="entry name" value="P-loop containing nucleoside triphosphate hydrolases"/>
    <property type="match status" value="1"/>
</dbReference>
<keyword evidence="5 16" id="KW-0645">Protease</keyword>
<dbReference type="GO" id="GO:0051301">
    <property type="term" value="P:cell division"/>
    <property type="evidence" value="ECO:0007669"/>
    <property type="project" value="UniProtKB-KW"/>
</dbReference>
<feature type="region of interest" description="Disordered" evidence="18">
    <location>
        <begin position="609"/>
        <end position="629"/>
    </location>
</feature>
<comment type="subcellular location">
    <subcellularLocation>
        <location evidence="16">Cell membrane</location>
        <topology evidence="16">Multi-pass membrane protein</topology>
        <orientation evidence="16">Cytoplasmic side</orientation>
    </subcellularLocation>
    <subcellularLocation>
        <location evidence="1">Membrane</location>
    </subcellularLocation>
</comment>
<gene>
    <name evidence="16" type="primary">ftsH</name>
    <name evidence="20" type="ORF">SAMN02745164_01307</name>
</gene>
<evidence type="ECO:0000256" key="11">
    <source>
        <dbReference type="ARBA" id="ARBA00022840"/>
    </source>
</evidence>
<keyword evidence="20" id="KW-0131">Cell cycle</keyword>
<evidence type="ECO:0000256" key="4">
    <source>
        <dbReference type="ARBA" id="ARBA00022519"/>
    </source>
</evidence>
<dbReference type="PANTHER" id="PTHR23076">
    <property type="entry name" value="METALLOPROTEASE M41 FTSH"/>
    <property type="match status" value="1"/>
</dbReference>
<evidence type="ECO:0000256" key="10">
    <source>
        <dbReference type="ARBA" id="ARBA00022833"/>
    </source>
</evidence>
<dbReference type="InterPro" id="IPR003959">
    <property type="entry name" value="ATPase_AAA_core"/>
</dbReference>
<keyword evidence="14 16" id="KW-0472">Membrane</keyword>
<comment type="subunit">
    <text evidence="16">Homohexamer.</text>
</comment>
<evidence type="ECO:0000256" key="2">
    <source>
        <dbReference type="ARBA" id="ARBA00010044"/>
    </source>
</evidence>
<accession>A0A1M4X0F6</accession>
<feature type="active site" evidence="16">
    <location>
        <position position="430"/>
    </location>
</feature>
<protein>
    <recommendedName>
        <fullName evidence="16">ATP-dependent zinc metalloprotease FtsH</fullName>
        <ecNumber evidence="16">3.4.24.-</ecNumber>
    </recommendedName>
</protein>
<dbReference type="PANTHER" id="PTHR23076:SF97">
    <property type="entry name" value="ATP-DEPENDENT ZINC METALLOPROTEASE YME1L1"/>
    <property type="match status" value="1"/>
</dbReference>
<dbReference type="FunFam" id="1.10.8.60:FF:000001">
    <property type="entry name" value="ATP-dependent zinc metalloprotease FtsH"/>
    <property type="match status" value="1"/>
</dbReference>
<evidence type="ECO:0000256" key="7">
    <source>
        <dbReference type="ARBA" id="ARBA00022723"/>
    </source>
</evidence>
<dbReference type="NCBIfam" id="TIGR01241">
    <property type="entry name" value="FtsH_fam"/>
    <property type="match status" value="1"/>
</dbReference>
<dbReference type="PROSITE" id="PS00674">
    <property type="entry name" value="AAA"/>
    <property type="match status" value="1"/>
</dbReference>
<keyword evidence="7 16" id="KW-0479">Metal-binding</keyword>
<dbReference type="Gene3D" id="1.20.58.760">
    <property type="entry name" value="Peptidase M41"/>
    <property type="match status" value="1"/>
</dbReference>
<dbReference type="FunFam" id="3.40.50.300:FF:000001">
    <property type="entry name" value="ATP-dependent zinc metalloprotease FtsH"/>
    <property type="match status" value="1"/>
</dbReference>
<comment type="similarity">
    <text evidence="17">Belongs to the AAA ATPase family.</text>
</comment>
<comment type="caution">
    <text evidence="20">The sequence shown here is derived from an EMBL/GenBank/DDBJ whole genome shotgun (WGS) entry which is preliminary data.</text>
</comment>
<evidence type="ECO:0000256" key="3">
    <source>
        <dbReference type="ARBA" id="ARBA00022475"/>
    </source>
</evidence>
<dbReference type="GO" id="GO:0005524">
    <property type="term" value="F:ATP binding"/>
    <property type="evidence" value="ECO:0007669"/>
    <property type="project" value="UniProtKB-UniRule"/>
</dbReference>
<keyword evidence="20" id="KW-0132">Cell division</keyword>
<dbReference type="FunFam" id="1.20.58.760:FF:000001">
    <property type="entry name" value="ATP-dependent zinc metalloprotease FtsH"/>
    <property type="match status" value="1"/>
</dbReference>
<dbReference type="HAMAP" id="MF_01458">
    <property type="entry name" value="FtsH"/>
    <property type="match status" value="1"/>
</dbReference>
<evidence type="ECO:0000256" key="8">
    <source>
        <dbReference type="ARBA" id="ARBA00022741"/>
    </source>
</evidence>
<dbReference type="Proteomes" id="UP000184334">
    <property type="component" value="Unassembled WGS sequence"/>
</dbReference>
<keyword evidence="3 16" id="KW-1003">Cell membrane</keyword>
<dbReference type="InterPro" id="IPR005936">
    <property type="entry name" value="FtsH"/>
</dbReference>
<feature type="domain" description="AAA+ ATPase" evidence="19">
    <location>
        <begin position="199"/>
        <end position="338"/>
    </location>
</feature>
<dbReference type="Pfam" id="PF00004">
    <property type="entry name" value="AAA"/>
    <property type="match status" value="1"/>
</dbReference>
<dbReference type="InterPro" id="IPR000642">
    <property type="entry name" value="Peptidase_M41"/>
</dbReference>
<dbReference type="OrthoDB" id="9809379at2"/>
<dbReference type="EC" id="3.4.24.-" evidence="16"/>
<feature type="binding site" evidence="16">
    <location>
        <position position="429"/>
    </location>
    <ligand>
        <name>Zn(2+)</name>
        <dbReference type="ChEBI" id="CHEBI:29105"/>
        <note>catalytic</note>
    </ligand>
</feature>
<dbReference type="GO" id="GO:0016887">
    <property type="term" value="F:ATP hydrolysis activity"/>
    <property type="evidence" value="ECO:0007669"/>
    <property type="project" value="UniProtKB-UniRule"/>
</dbReference>
<keyword evidence="9 16" id="KW-0378">Hydrolase</keyword>
<evidence type="ECO:0000256" key="18">
    <source>
        <dbReference type="SAM" id="MobiDB-lite"/>
    </source>
</evidence>
<comment type="similarity">
    <text evidence="2 16">In the C-terminal section; belongs to the peptidase M41 family.</text>
</comment>
<dbReference type="InterPro" id="IPR003960">
    <property type="entry name" value="ATPase_AAA_CS"/>
</dbReference>
<dbReference type="InterPro" id="IPR041569">
    <property type="entry name" value="AAA_lid_3"/>
</dbReference>
<name>A0A1M4X0F6_MARH1</name>
<dbReference type="CDD" id="cd19501">
    <property type="entry name" value="RecA-like_FtsH"/>
    <property type="match status" value="1"/>
</dbReference>
<feature type="binding site" evidence="16">
    <location>
        <position position="506"/>
    </location>
    <ligand>
        <name>Zn(2+)</name>
        <dbReference type="ChEBI" id="CHEBI:29105"/>
        <note>catalytic</note>
    </ligand>
</feature>
<keyword evidence="6 16" id="KW-0812">Transmembrane</keyword>
<dbReference type="GO" id="GO:0006508">
    <property type="term" value="P:proteolysis"/>
    <property type="evidence" value="ECO:0007669"/>
    <property type="project" value="UniProtKB-KW"/>
</dbReference>
<evidence type="ECO:0000313" key="20">
    <source>
        <dbReference type="EMBL" id="SHE86935.1"/>
    </source>
</evidence>
<dbReference type="SMART" id="SM00382">
    <property type="entry name" value="AAA"/>
    <property type="match status" value="1"/>
</dbReference>
<keyword evidence="13 16" id="KW-0482">Metalloprotease</keyword>
<keyword evidence="8 16" id="KW-0547">Nucleotide-binding</keyword>
<organism evidence="20 21">
    <name type="scientific">Marinitoga hydrogenitolerans (strain DSM 16785 / JCM 12826 / AT1271)</name>
    <dbReference type="NCBI Taxonomy" id="1122195"/>
    <lineage>
        <taxon>Bacteria</taxon>
        <taxon>Thermotogati</taxon>
        <taxon>Thermotogota</taxon>
        <taxon>Thermotogae</taxon>
        <taxon>Petrotogales</taxon>
        <taxon>Petrotogaceae</taxon>
        <taxon>Marinitoga</taxon>
    </lineage>
</organism>
<dbReference type="EMBL" id="FQUI01000019">
    <property type="protein sequence ID" value="SHE86935.1"/>
    <property type="molecule type" value="Genomic_DNA"/>
</dbReference>
<keyword evidence="12 16" id="KW-1133">Transmembrane helix</keyword>
<evidence type="ECO:0000256" key="16">
    <source>
        <dbReference type="HAMAP-Rule" id="MF_01458"/>
    </source>
</evidence>
<keyword evidence="10 16" id="KW-0862">Zinc</keyword>
<feature type="binding site" evidence="16">
    <location>
        <begin position="207"/>
        <end position="214"/>
    </location>
    <ligand>
        <name>ATP</name>
        <dbReference type="ChEBI" id="CHEBI:30616"/>
    </ligand>
</feature>
<comment type="function">
    <text evidence="16">Acts as a processive, ATP-dependent zinc metallopeptidase for both cytoplasmic and membrane proteins. Plays a role in the quality control of integral membrane proteins.</text>
</comment>
<evidence type="ECO:0000256" key="17">
    <source>
        <dbReference type="RuleBase" id="RU003651"/>
    </source>
</evidence>
<dbReference type="GO" id="GO:0004176">
    <property type="term" value="F:ATP-dependent peptidase activity"/>
    <property type="evidence" value="ECO:0007669"/>
    <property type="project" value="InterPro"/>
</dbReference>
<proteinExistence type="inferred from homology"/>
<dbReference type="Pfam" id="PF17862">
    <property type="entry name" value="AAA_lid_3"/>
    <property type="match status" value="1"/>
</dbReference>
<feature type="transmembrane region" description="Helical" evidence="16">
    <location>
        <begin position="114"/>
        <end position="135"/>
    </location>
</feature>
<dbReference type="RefSeq" id="WP_072864695.1">
    <property type="nucleotide sequence ID" value="NZ_FQUI01000019.1"/>
</dbReference>
<dbReference type="GO" id="GO:0008270">
    <property type="term" value="F:zinc ion binding"/>
    <property type="evidence" value="ECO:0007669"/>
    <property type="project" value="UniProtKB-UniRule"/>
</dbReference>
<feature type="transmembrane region" description="Helical" evidence="16">
    <location>
        <begin position="15"/>
        <end position="33"/>
    </location>
</feature>
<dbReference type="Gene3D" id="3.40.50.300">
    <property type="entry name" value="P-loop containing nucleotide triphosphate hydrolases"/>
    <property type="match status" value="1"/>
</dbReference>
<feature type="binding site" evidence="16">
    <location>
        <position position="433"/>
    </location>
    <ligand>
        <name>Zn(2+)</name>
        <dbReference type="ChEBI" id="CHEBI:29105"/>
        <note>catalytic</note>
    </ligand>
</feature>
<dbReference type="Pfam" id="PF06480">
    <property type="entry name" value="FtsH_ext"/>
    <property type="match status" value="1"/>
</dbReference>
<keyword evidence="4" id="KW-0997">Cell inner membrane</keyword>
<dbReference type="InterPro" id="IPR003593">
    <property type="entry name" value="AAA+_ATPase"/>
</dbReference>
<dbReference type="InterPro" id="IPR011546">
    <property type="entry name" value="Pept_M41_FtsH_extracell"/>
</dbReference>
<keyword evidence="21" id="KW-1185">Reference proteome</keyword>
<evidence type="ECO:0000259" key="19">
    <source>
        <dbReference type="SMART" id="SM00382"/>
    </source>
</evidence>
<comment type="similarity">
    <text evidence="15 16">In the central section; belongs to the AAA ATPase family.</text>
</comment>
<comment type="cofactor">
    <cofactor evidence="16">
        <name>Zn(2+)</name>
        <dbReference type="ChEBI" id="CHEBI:29105"/>
    </cofactor>
    <text evidence="16">Binds 1 zinc ion per subunit.</text>
</comment>
<keyword evidence="11 16" id="KW-0067">ATP-binding</keyword>
<dbReference type="InterPro" id="IPR027417">
    <property type="entry name" value="P-loop_NTPase"/>
</dbReference>
<dbReference type="SUPFAM" id="SSF140990">
    <property type="entry name" value="FtsH protease domain-like"/>
    <property type="match status" value="1"/>
</dbReference>
<dbReference type="Pfam" id="PF01434">
    <property type="entry name" value="Peptidase_M41"/>
    <property type="match status" value="1"/>
</dbReference>
<dbReference type="GO" id="GO:0005886">
    <property type="term" value="C:plasma membrane"/>
    <property type="evidence" value="ECO:0007669"/>
    <property type="project" value="UniProtKB-SubCell"/>
</dbReference>
<dbReference type="GO" id="GO:0004222">
    <property type="term" value="F:metalloendopeptidase activity"/>
    <property type="evidence" value="ECO:0007669"/>
    <property type="project" value="InterPro"/>
</dbReference>
<dbReference type="STRING" id="1122195.SAMN02745164_01307"/>
<dbReference type="AlphaFoldDB" id="A0A1M4X0F6"/>
<evidence type="ECO:0000256" key="13">
    <source>
        <dbReference type="ARBA" id="ARBA00023049"/>
    </source>
</evidence>
<dbReference type="Gene3D" id="1.10.8.60">
    <property type="match status" value="1"/>
</dbReference>
<evidence type="ECO:0000256" key="1">
    <source>
        <dbReference type="ARBA" id="ARBA00004370"/>
    </source>
</evidence>
<evidence type="ECO:0000256" key="6">
    <source>
        <dbReference type="ARBA" id="ARBA00022692"/>
    </source>
</evidence>
<evidence type="ECO:0000256" key="5">
    <source>
        <dbReference type="ARBA" id="ARBA00022670"/>
    </source>
</evidence>
<dbReference type="GO" id="GO:0030163">
    <property type="term" value="P:protein catabolic process"/>
    <property type="evidence" value="ECO:0007669"/>
    <property type="project" value="UniProtKB-UniRule"/>
</dbReference>
<evidence type="ECO:0000256" key="15">
    <source>
        <dbReference type="ARBA" id="ARBA00061570"/>
    </source>
</evidence>
<evidence type="ECO:0000313" key="21">
    <source>
        <dbReference type="Proteomes" id="UP000184334"/>
    </source>
</evidence>
<dbReference type="InterPro" id="IPR037219">
    <property type="entry name" value="Peptidase_M41-like"/>
</dbReference>
<sequence>MAENKNNKNNDKKRLLGVITVYLIIGLIIFFIIRGMTVDTTSLTISYTEFVDLVDRGKISKVLVKDTGSLSIKTIDGQTYELFAPILLRDANFIDKLIEKNIEVDFKQDVTSGWLYGILSYVIPFIILIFLWMIMLRPLTGRGPQGMNFTKSPARKYDPEKERVTFDDVAGVDEAREELDDIVKFLKNPQVFNKIGARMPKGILLVGPPGTGKTLIARAVAGEARVPFFYISGSDFVELFVGVGAARVRDLFTQAKANAPAIIFIDEIDAVGRQRGAGLGGGHDEREQTLNQLLVEMDGFDPRAGIIIMAATNRPDILDKALLRPGRFDKKIILDMPDVKGREQILKIHMKGKPISPNIDIEVLARRTPGFSGADLENLINEAALLSARKGKKIIEMDELEEAIDRVIAGPARKSRIISKKTRKIIAYHELGHAIVGALLPNADPVHKVTIVPRGHQALGFTLQLPLEDKYLMTKEEILDRITGILGGRAAEELVFNQITSGAANDLQKATEYARIMILKFGMSERLGPIAWGSEEEEVFLGKELAKMKNYSEETASEIDNEIKRIIIESYDKAKKILEENEDKLHEIAKVLLEKETLSGEELNEMLGVKKNGSSIEEVGDNGGELGKD</sequence>
<evidence type="ECO:0000256" key="12">
    <source>
        <dbReference type="ARBA" id="ARBA00022989"/>
    </source>
</evidence>
<evidence type="ECO:0000256" key="9">
    <source>
        <dbReference type="ARBA" id="ARBA00022801"/>
    </source>
</evidence>
<evidence type="ECO:0000256" key="14">
    <source>
        <dbReference type="ARBA" id="ARBA00023136"/>
    </source>
</evidence>
<dbReference type="Gene3D" id="3.30.720.210">
    <property type="match status" value="1"/>
</dbReference>